<feature type="active site" evidence="9">
    <location>
        <position position="287"/>
    </location>
</feature>
<dbReference type="PANTHER" id="PTHR34069">
    <property type="entry name" value="3-OXOACYL-[ACYL-CARRIER-PROTEIN] SYNTHASE 3"/>
    <property type="match status" value="1"/>
</dbReference>
<dbReference type="InterPro" id="IPR016039">
    <property type="entry name" value="Thiolase-like"/>
</dbReference>
<evidence type="ECO:0000313" key="13">
    <source>
        <dbReference type="Proteomes" id="UP001499851"/>
    </source>
</evidence>
<evidence type="ECO:0000256" key="5">
    <source>
        <dbReference type="ARBA" id="ARBA00022832"/>
    </source>
</evidence>
<evidence type="ECO:0000256" key="1">
    <source>
        <dbReference type="ARBA" id="ARBA00008642"/>
    </source>
</evidence>
<dbReference type="EC" id="2.3.1.180" evidence="9"/>
<dbReference type="InterPro" id="IPR013747">
    <property type="entry name" value="ACP_syn_III_C"/>
</dbReference>
<feature type="active site" evidence="9">
    <location>
        <position position="257"/>
    </location>
</feature>
<dbReference type="EMBL" id="BAAAQF010000005">
    <property type="protein sequence ID" value="GAA1672388.1"/>
    <property type="molecule type" value="Genomic_DNA"/>
</dbReference>
<dbReference type="PANTHER" id="PTHR34069:SF2">
    <property type="entry name" value="BETA-KETOACYL-[ACYL-CARRIER-PROTEIN] SYNTHASE III"/>
    <property type="match status" value="1"/>
</dbReference>
<comment type="catalytic activity">
    <reaction evidence="9">
        <text>malonyl-[ACP] + acetyl-CoA + H(+) = 3-oxobutanoyl-[ACP] + CO2 + CoA</text>
        <dbReference type="Rhea" id="RHEA:12080"/>
        <dbReference type="Rhea" id="RHEA-COMP:9623"/>
        <dbReference type="Rhea" id="RHEA-COMP:9625"/>
        <dbReference type="ChEBI" id="CHEBI:15378"/>
        <dbReference type="ChEBI" id="CHEBI:16526"/>
        <dbReference type="ChEBI" id="CHEBI:57287"/>
        <dbReference type="ChEBI" id="CHEBI:57288"/>
        <dbReference type="ChEBI" id="CHEBI:78449"/>
        <dbReference type="ChEBI" id="CHEBI:78450"/>
        <dbReference type="EC" id="2.3.1.180"/>
    </reaction>
</comment>
<evidence type="ECO:0000259" key="11">
    <source>
        <dbReference type="Pfam" id="PF08545"/>
    </source>
</evidence>
<keyword evidence="13" id="KW-1185">Reference proteome</keyword>
<comment type="caution">
    <text evidence="12">The sequence shown here is derived from an EMBL/GenBank/DDBJ whole genome shotgun (WGS) entry which is preliminary data.</text>
</comment>
<comment type="subcellular location">
    <subcellularLocation>
        <location evidence="9">Cytoplasm</location>
    </subcellularLocation>
</comment>
<evidence type="ECO:0000256" key="7">
    <source>
        <dbReference type="ARBA" id="ARBA00023160"/>
    </source>
</evidence>
<comment type="domain">
    <text evidence="9">The last Arg residue of the ACP-binding site is essential for the weak association between ACP/AcpP and FabH.</text>
</comment>
<evidence type="ECO:0000256" key="4">
    <source>
        <dbReference type="ARBA" id="ARBA00022679"/>
    </source>
</evidence>
<keyword evidence="2 9" id="KW-0963">Cytoplasm</keyword>
<dbReference type="Proteomes" id="UP001499851">
    <property type="component" value="Unassembled WGS sequence"/>
</dbReference>
<evidence type="ECO:0000259" key="10">
    <source>
        <dbReference type="Pfam" id="PF08541"/>
    </source>
</evidence>
<keyword evidence="9" id="KW-0511">Multifunctional enzyme</keyword>
<feature type="active site" evidence="9">
    <location>
        <position position="115"/>
    </location>
</feature>
<feature type="domain" description="Beta-ketoacyl-[acyl-carrier-protein] synthase III C-terminal" evidence="10">
    <location>
        <begin position="242"/>
        <end position="330"/>
    </location>
</feature>
<proteinExistence type="inferred from homology"/>
<dbReference type="Gene3D" id="3.40.47.10">
    <property type="match status" value="1"/>
</dbReference>
<dbReference type="NCBIfam" id="NF006829">
    <property type="entry name" value="PRK09352.1"/>
    <property type="match status" value="1"/>
</dbReference>
<comment type="similarity">
    <text evidence="1 9">Belongs to the thiolase-like superfamily. FabH family.</text>
</comment>
<keyword evidence="4 9" id="KW-0808">Transferase</keyword>
<organism evidence="12 13">
    <name type="scientific">Glycomyces endophyticus</name>
    <dbReference type="NCBI Taxonomy" id="480996"/>
    <lineage>
        <taxon>Bacteria</taxon>
        <taxon>Bacillati</taxon>
        <taxon>Actinomycetota</taxon>
        <taxon>Actinomycetes</taxon>
        <taxon>Glycomycetales</taxon>
        <taxon>Glycomycetaceae</taxon>
        <taxon>Glycomyces</taxon>
    </lineage>
</organism>
<dbReference type="HAMAP" id="MF_01815">
    <property type="entry name" value="FabH"/>
    <property type="match status" value="1"/>
</dbReference>
<evidence type="ECO:0000256" key="2">
    <source>
        <dbReference type="ARBA" id="ARBA00022490"/>
    </source>
</evidence>
<dbReference type="RefSeq" id="WP_344484755.1">
    <property type="nucleotide sequence ID" value="NZ_BAAAQF010000005.1"/>
</dbReference>
<keyword evidence="7 9" id="KW-0275">Fatty acid biosynthesis</keyword>
<comment type="subunit">
    <text evidence="9">Homodimer.</text>
</comment>
<dbReference type="SUPFAM" id="SSF53901">
    <property type="entry name" value="Thiolase-like"/>
    <property type="match status" value="1"/>
</dbReference>
<protein>
    <recommendedName>
        <fullName evidence="9">Beta-ketoacyl-[acyl-carrier-protein] synthase III</fullName>
        <shortName evidence="9">Beta-ketoacyl-ACP synthase III</shortName>
        <shortName evidence="9">KAS III</shortName>
        <ecNumber evidence="9">2.3.1.180</ecNumber>
    </recommendedName>
    <alternativeName>
        <fullName evidence="9">3-oxoacyl-[acyl-carrier-protein] synthase 3</fullName>
    </alternativeName>
    <alternativeName>
        <fullName evidence="9">3-oxoacyl-[acyl-carrier-protein] synthase III</fullName>
    </alternativeName>
</protein>
<dbReference type="CDD" id="cd00830">
    <property type="entry name" value="KAS_III"/>
    <property type="match status" value="1"/>
</dbReference>
<keyword evidence="5 9" id="KW-0276">Fatty acid metabolism</keyword>
<keyword evidence="6 9" id="KW-0443">Lipid metabolism</keyword>
<keyword evidence="8 9" id="KW-0012">Acyltransferase</keyword>
<evidence type="ECO:0000313" key="12">
    <source>
        <dbReference type="EMBL" id="GAA1672388.1"/>
    </source>
</evidence>
<dbReference type="InterPro" id="IPR004655">
    <property type="entry name" value="FabH"/>
</dbReference>
<keyword evidence="3 9" id="KW-0444">Lipid biosynthesis</keyword>
<evidence type="ECO:0000256" key="6">
    <source>
        <dbReference type="ARBA" id="ARBA00023098"/>
    </source>
</evidence>
<evidence type="ECO:0000256" key="9">
    <source>
        <dbReference type="HAMAP-Rule" id="MF_01815"/>
    </source>
</evidence>
<comment type="function">
    <text evidence="9">Catalyzes the condensation reaction of fatty acid synthesis by the addition to an acyl acceptor of two carbons from malonyl-ACP. Catalyzes the first condensation reaction which initiates fatty acid synthesis and may therefore play a role in governing the total rate of fatty acid production. Possesses both acetoacetyl-ACP synthase and acetyl transacylase activities. Its substrate specificity determines the biosynthesis of branched-chain and/or straight-chain of fatty acids.</text>
</comment>
<dbReference type="Pfam" id="PF08545">
    <property type="entry name" value="ACP_syn_III"/>
    <property type="match status" value="1"/>
</dbReference>
<feature type="region of interest" description="ACP-binding" evidence="9">
    <location>
        <begin position="258"/>
        <end position="262"/>
    </location>
</feature>
<name>A0ABP4SHT2_9ACTN</name>
<gene>
    <name evidence="9" type="primary">fabH</name>
    <name evidence="12" type="ORF">GCM10009830_18220</name>
</gene>
<accession>A0ABP4SHT2</accession>
<feature type="domain" description="Beta-ketoacyl-[acyl-carrier-protein] synthase III N-terminal" evidence="11">
    <location>
        <begin position="109"/>
        <end position="189"/>
    </location>
</feature>
<dbReference type="InterPro" id="IPR013751">
    <property type="entry name" value="ACP_syn_III_N"/>
</dbReference>
<evidence type="ECO:0000256" key="3">
    <source>
        <dbReference type="ARBA" id="ARBA00022516"/>
    </source>
</evidence>
<sequence>MGTAAVLTGLGAHLPPRRVTNADLAERLDTSDEWIASRTGIRERRWADPGVSTGDLATEAGLRALKSAGLGDDARIDLVVLATTTPDHPCPATAPEVASRIGLVDAAAYDLAAVCSGFVYALEAASNAIRAGRAANALVIGAETYSTILDHTDRTTAVIFGDGAGAAVLRAGDDTEPGALTGFDLGSDGTRRDCITVPAGGSRQRAAGGEPAEADRYFQMRGKEVFTAAVAHMTASARAAAARAGWPLGTVAHVVGHQANLRILRAVGEQLGLDPGTVVSNLDRVGNTSAASIPLALADAAAAGRFAAGDRVLLTAFGGGFTWGAAALTWPDLAAVTTDERSPIR</sequence>
<dbReference type="NCBIfam" id="TIGR00747">
    <property type="entry name" value="fabH"/>
    <property type="match status" value="1"/>
</dbReference>
<reference evidence="13" key="1">
    <citation type="journal article" date="2019" name="Int. J. Syst. Evol. Microbiol.">
        <title>The Global Catalogue of Microorganisms (GCM) 10K type strain sequencing project: providing services to taxonomists for standard genome sequencing and annotation.</title>
        <authorList>
            <consortium name="The Broad Institute Genomics Platform"/>
            <consortium name="The Broad Institute Genome Sequencing Center for Infectious Disease"/>
            <person name="Wu L."/>
            <person name="Ma J."/>
        </authorList>
    </citation>
    <scope>NUCLEOTIDE SEQUENCE [LARGE SCALE GENOMIC DNA]</scope>
    <source>
        <strain evidence="13">JCM 16001</strain>
    </source>
</reference>
<comment type="pathway">
    <text evidence="9">Lipid metabolism; fatty acid biosynthesis.</text>
</comment>
<dbReference type="Pfam" id="PF08541">
    <property type="entry name" value="ACP_syn_III_C"/>
    <property type="match status" value="1"/>
</dbReference>
<evidence type="ECO:0000256" key="8">
    <source>
        <dbReference type="ARBA" id="ARBA00023315"/>
    </source>
</evidence>